<evidence type="ECO:0000313" key="2">
    <source>
        <dbReference type="EMBL" id="TNN46489.1"/>
    </source>
</evidence>
<accession>A0A4Z2FZ10</accession>
<dbReference type="AlphaFoldDB" id="A0A4Z2FZ10"/>
<dbReference type="EMBL" id="SRLO01000786">
    <property type="protein sequence ID" value="TNN46489.1"/>
    <property type="molecule type" value="Genomic_DNA"/>
</dbReference>
<sequence>MHVFTHRAFTKIKSASEKEEEEQEEEEEEPVIWRLEQQPSIVDAAIRWPPVLQSSTIRVEAASLRPAVRKKSVSEGQRPARPRDTPRAHAPKGH</sequence>
<proteinExistence type="predicted"/>
<keyword evidence="3" id="KW-1185">Reference proteome</keyword>
<organism evidence="2 3">
    <name type="scientific">Liparis tanakae</name>
    <name type="common">Tanaka's snailfish</name>
    <dbReference type="NCBI Taxonomy" id="230148"/>
    <lineage>
        <taxon>Eukaryota</taxon>
        <taxon>Metazoa</taxon>
        <taxon>Chordata</taxon>
        <taxon>Craniata</taxon>
        <taxon>Vertebrata</taxon>
        <taxon>Euteleostomi</taxon>
        <taxon>Actinopterygii</taxon>
        <taxon>Neopterygii</taxon>
        <taxon>Teleostei</taxon>
        <taxon>Neoteleostei</taxon>
        <taxon>Acanthomorphata</taxon>
        <taxon>Eupercaria</taxon>
        <taxon>Perciformes</taxon>
        <taxon>Cottioidei</taxon>
        <taxon>Cottales</taxon>
        <taxon>Liparidae</taxon>
        <taxon>Liparis</taxon>
    </lineage>
</organism>
<reference evidence="2 3" key="1">
    <citation type="submission" date="2019-03" db="EMBL/GenBank/DDBJ databases">
        <title>First draft genome of Liparis tanakae, snailfish: a comprehensive survey of snailfish specific genes.</title>
        <authorList>
            <person name="Kim W."/>
            <person name="Song I."/>
            <person name="Jeong J.-H."/>
            <person name="Kim D."/>
            <person name="Kim S."/>
            <person name="Ryu S."/>
            <person name="Song J.Y."/>
            <person name="Lee S.K."/>
        </authorList>
    </citation>
    <scope>NUCLEOTIDE SEQUENCE [LARGE SCALE GENOMIC DNA]</scope>
    <source>
        <tissue evidence="2">Muscle</tissue>
    </source>
</reference>
<gene>
    <name evidence="2" type="ORF">EYF80_043297</name>
</gene>
<feature type="compositionally biased region" description="Acidic residues" evidence="1">
    <location>
        <begin position="18"/>
        <end position="30"/>
    </location>
</feature>
<feature type="region of interest" description="Disordered" evidence="1">
    <location>
        <begin position="1"/>
        <end position="31"/>
    </location>
</feature>
<evidence type="ECO:0000256" key="1">
    <source>
        <dbReference type="SAM" id="MobiDB-lite"/>
    </source>
</evidence>
<protein>
    <submittedName>
        <fullName evidence="2">Uncharacterized protein</fullName>
    </submittedName>
</protein>
<evidence type="ECO:0000313" key="3">
    <source>
        <dbReference type="Proteomes" id="UP000314294"/>
    </source>
</evidence>
<feature type="compositionally biased region" description="Basic residues" evidence="1">
    <location>
        <begin position="1"/>
        <end position="10"/>
    </location>
</feature>
<name>A0A4Z2FZ10_9TELE</name>
<dbReference type="Proteomes" id="UP000314294">
    <property type="component" value="Unassembled WGS sequence"/>
</dbReference>
<feature type="region of interest" description="Disordered" evidence="1">
    <location>
        <begin position="60"/>
        <end position="94"/>
    </location>
</feature>
<comment type="caution">
    <text evidence="2">The sequence shown here is derived from an EMBL/GenBank/DDBJ whole genome shotgun (WGS) entry which is preliminary data.</text>
</comment>